<comment type="caution">
    <text evidence="1">The sequence shown here is derived from an EMBL/GenBank/DDBJ whole genome shotgun (WGS) entry which is preliminary data.</text>
</comment>
<evidence type="ECO:0000313" key="2">
    <source>
        <dbReference type="Proteomes" id="UP000241394"/>
    </source>
</evidence>
<evidence type="ECO:0000313" key="1">
    <source>
        <dbReference type="EMBL" id="PSS36505.1"/>
    </source>
</evidence>
<organism evidence="1 2">
    <name type="scientific">Actinidia chinensis var. chinensis</name>
    <name type="common">Chinese soft-hair kiwi</name>
    <dbReference type="NCBI Taxonomy" id="1590841"/>
    <lineage>
        <taxon>Eukaryota</taxon>
        <taxon>Viridiplantae</taxon>
        <taxon>Streptophyta</taxon>
        <taxon>Embryophyta</taxon>
        <taxon>Tracheophyta</taxon>
        <taxon>Spermatophyta</taxon>
        <taxon>Magnoliopsida</taxon>
        <taxon>eudicotyledons</taxon>
        <taxon>Gunneridae</taxon>
        <taxon>Pentapetalae</taxon>
        <taxon>asterids</taxon>
        <taxon>Ericales</taxon>
        <taxon>Actinidiaceae</taxon>
        <taxon>Actinidia</taxon>
    </lineage>
</organism>
<dbReference type="Gramene" id="PSS36505">
    <property type="protein sequence ID" value="PSS36505"/>
    <property type="gene ID" value="CEY00_Acc01020"/>
</dbReference>
<protein>
    <submittedName>
        <fullName evidence="1">Protein HYPER-SENSITIVITY-RELATED like</fullName>
    </submittedName>
</protein>
<dbReference type="InParanoid" id="A0A2R6S2M1"/>
<accession>A0A2R6S2M1</accession>
<reference evidence="2" key="2">
    <citation type="journal article" date="2018" name="BMC Genomics">
        <title>A manually annotated Actinidia chinensis var. chinensis (kiwifruit) genome highlights the challenges associated with draft genomes and gene prediction in plants.</title>
        <authorList>
            <person name="Pilkington S.M."/>
            <person name="Crowhurst R."/>
            <person name="Hilario E."/>
            <person name="Nardozza S."/>
            <person name="Fraser L."/>
            <person name="Peng Y."/>
            <person name="Gunaseelan K."/>
            <person name="Simpson R."/>
            <person name="Tahir J."/>
            <person name="Deroles S.C."/>
            <person name="Templeton K."/>
            <person name="Luo Z."/>
            <person name="Davy M."/>
            <person name="Cheng C."/>
            <person name="McNeilage M."/>
            <person name="Scaglione D."/>
            <person name="Liu Y."/>
            <person name="Zhang Q."/>
            <person name="Datson P."/>
            <person name="De Silva N."/>
            <person name="Gardiner S.E."/>
            <person name="Bassett H."/>
            <person name="Chagne D."/>
            <person name="McCallum J."/>
            <person name="Dzierzon H."/>
            <person name="Deng C."/>
            <person name="Wang Y.Y."/>
            <person name="Barron L."/>
            <person name="Manako K."/>
            <person name="Bowen J."/>
            <person name="Foster T.M."/>
            <person name="Erridge Z.A."/>
            <person name="Tiffin H."/>
            <person name="Waite C.N."/>
            <person name="Davies K.M."/>
            <person name="Grierson E.P."/>
            <person name="Laing W.A."/>
            <person name="Kirk R."/>
            <person name="Chen X."/>
            <person name="Wood M."/>
            <person name="Montefiori M."/>
            <person name="Brummell D.A."/>
            <person name="Schwinn K.E."/>
            <person name="Catanach A."/>
            <person name="Fullerton C."/>
            <person name="Li D."/>
            <person name="Meiyalaghan S."/>
            <person name="Nieuwenhuizen N."/>
            <person name="Read N."/>
            <person name="Prakash R."/>
            <person name="Hunter D."/>
            <person name="Zhang H."/>
            <person name="McKenzie M."/>
            <person name="Knabel M."/>
            <person name="Harris A."/>
            <person name="Allan A.C."/>
            <person name="Gleave A."/>
            <person name="Chen A."/>
            <person name="Janssen B.J."/>
            <person name="Plunkett B."/>
            <person name="Ampomah-Dwamena C."/>
            <person name="Voogd C."/>
            <person name="Leif D."/>
            <person name="Lafferty D."/>
            <person name="Souleyre E.J.F."/>
            <person name="Varkonyi-Gasic E."/>
            <person name="Gambi F."/>
            <person name="Hanley J."/>
            <person name="Yao J.L."/>
            <person name="Cheung J."/>
            <person name="David K.M."/>
            <person name="Warren B."/>
            <person name="Marsh K."/>
            <person name="Snowden K.C."/>
            <person name="Lin-Wang K."/>
            <person name="Brian L."/>
            <person name="Martinez-Sanchez M."/>
            <person name="Wang M."/>
            <person name="Ileperuma N."/>
            <person name="Macnee N."/>
            <person name="Campin R."/>
            <person name="McAtee P."/>
            <person name="Drummond R.S.M."/>
            <person name="Espley R.V."/>
            <person name="Ireland H.S."/>
            <person name="Wu R."/>
            <person name="Atkinson R.G."/>
            <person name="Karunairetnam S."/>
            <person name="Bulley S."/>
            <person name="Chunkath S."/>
            <person name="Hanley Z."/>
            <person name="Storey R."/>
            <person name="Thrimawithana A.H."/>
            <person name="Thomson S."/>
            <person name="David C."/>
            <person name="Testolin R."/>
            <person name="Huang H."/>
            <person name="Hellens R.P."/>
            <person name="Schaffer R.J."/>
        </authorList>
    </citation>
    <scope>NUCLEOTIDE SEQUENCE [LARGE SCALE GENOMIC DNA]</scope>
    <source>
        <strain evidence="2">cv. Red5</strain>
    </source>
</reference>
<dbReference type="EMBL" id="NKQK01000001">
    <property type="protein sequence ID" value="PSS36505.1"/>
    <property type="molecule type" value="Genomic_DNA"/>
</dbReference>
<name>A0A2R6S2M1_ACTCC</name>
<dbReference type="Proteomes" id="UP000241394">
    <property type="component" value="Chromosome LG1"/>
</dbReference>
<keyword evidence="2" id="KW-1185">Reference proteome</keyword>
<dbReference type="AlphaFoldDB" id="A0A2R6S2M1"/>
<reference evidence="1 2" key="1">
    <citation type="submission" date="2017-07" db="EMBL/GenBank/DDBJ databases">
        <title>An improved, manually edited Actinidia chinensis var. chinensis (kiwifruit) genome highlights the challenges associated with draft genomes and gene prediction in plants.</title>
        <authorList>
            <person name="Pilkington S."/>
            <person name="Crowhurst R."/>
            <person name="Hilario E."/>
            <person name="Nardozza S."/>
            <person name="Fraser L."/>
            <person name="Peng Y."/>
            <person name="Gunaseelan K."/>
            <person name="Simpson R."/>
            <person name="Tahir J."/>
            <person name="Deroles S."/>
            <person name="Templeton K."/>
            <person name="Luo Z."/>
            <person name="Davy M."/>
            <person name="Cheng C."/>
            <person name="Mcneilage M."/>
            <person name="Scaglione D."/>
            <person name="Liu Y."/>
            <person name="Zhang Q."/>
            <person name="Datson P."/>
            <person name="De Silva N."/>
            <person name="Gardiner S."/>
            <person name="Bassett H."/>
            <person name="Chagne D."/>
            <person name="Mccallum J."/>
            <person name="Dzierzon H."/>
            <person name="Deng C."/>
            <person name="Wang Y.-Y."/>
            <person name="Barron N."/>
            <person name="Manako K."/>
            <person name="Bowen J."/>
            <person name="Foster T."/>
            <person name="Erridge Z."/>
            <person name="Tiffin H."/>
            <person name="Waite C."/>
            <person name="Davies K."/>
            <person name="Grierson E."/>
            <person name="Laing W."/>
            <person name="Kirk R."/>
            <person name="Chen X."/>
            <person name="Wood M."/>
            <person name="Montefiori M."/>
            <person name="Brummell D."/>
            <person name="Schwinn K."/>
            <person name="Catanach A."/>
            <person name="Fullerton C."/>
            <person name="Li D."/>
            <person name="Meiyalaghan S."/>
            <person name="Nieuwenhuizen N."/>
            <person name="Read N."/>
            <person name="Prakash R."/>
            <person name="Hunter D."/>
            <person name="Zhang H."/>
            <person name="Mckenzie M."/>
            <person name="Knabel M."/>
            <person name="Harris A."/>
            <person name="Allan A."/>
            <person name="Chen A."/>
            <person name="Janssen B."/>
            <person name="Plunkett B."/>
            <person name="Dwamena C."/>
            <person name="Voogd C."/>
            <person name="Leif D."/>
            <person name="Lafferty D."/>
            <person name="Souleyre E."/>
            <person name="Varkonyi-Gasic E."/>
            <person name="Gambi F."/>
            <person name="Hanley J."/>
            <person name="Yao J.-L."/>
            <person name="Cheung J."/>
            <person name="David K."/>
            <person name="Warren B."/>
            <person name="Marsh K."/>
            <person name="Snowden K."/>
            <person name="Lin-Wang K."/>
            <person name="Brian L."/>
            <person name="Martinez-Sanchez M."/>
            <person name="Wang M."/>
            <person name="Ileperuma N."/>
            <person name="Macnee N."/>
            <person name="Campin R."/>
            <person name="Mcatee P."/>
            <person name="Drummond R."/>
            <person name="Espley R."/>
            <person name="Ireland H."/>
            <person name="Wu R."/>
            <person name="Atkinson R."/>
            <person name="Karunairetnam S."/>
            <person name="Bulley S."/>
            <person name="Chunkath S."/>
            <person name="Hanley Z."/>
            <person name="Storey R."/>
            <person name="Thrimawithana A."/>
            <person name="Thomson S."/>
            <person name="David C."/>
            <person name="Testolin R."/>
        </authorList>
    </citation>
    <scope>NUCLEOTIDE SEQUENCE [LARGE SCALE GENOMIC DNA]</scope>
    <source>
        <strain evidence="2">cv. Red5</strain>
        <tissue evidence="1">Young leaf</tissue>
    </source>
</reference>
<proteinExistence type="predicted"/>
<sequence length="237" mass="25579">MIEIHPCPHVVQIVHVLVIDRENLHRLLMFDRFFLLQDVGNAGFESPLFVLLGEGQFEGSDFRSERRIHAVEGISDLFVPYHCDINALFPVGFAELNSASGGGDFGAEVSRGGLVDLVADKTIELVDDHCEFGGESVEEVSEAREEVVLDFCGEVVVGDGSNHHGLAGEGFYSGEDCLGRGEFGLGGLCSMVDLVADEAIYDHCEAVGESANEVSEAGEEACVTSLTYDHLKLPLAF</sequence>
<gene>
    <name evidence="1" type="ORF">CEY00_Acc01020</name>
</gene>